<dbReference type="SUPFAM" id="SSF51120">
    <property type="entry name" value="beta-Roll"/>
    <property type="match status" value="17"/>
</dbReference>
<keyword evidence="7" id="KW-1185">Reference proteome</keyword>
<evidence type="ECO:0000256" key="2">
    <source>
        <dbReference type="ARBA" id="ARBA00022525"/>
    </source>
</evidence>
<feature type="domain" description="Haemolysin-type calcium binding-related" evidence="5">
    <location>
        <begin position="2020"/>
        <end position="2060"/>
    </location>
</feature>
<evidence type="ECO:0000256" key="3">
    <source>
        <dbReference type="ARBA" id="ARBA00022837"/>
    </source>
</evidence>
<dbReference type="PROSITE" id="PS00330">
    <property type="entry name" value="HEMOLYSIN_CALCIUM"/>
    <property type="match status" value="38"/>
</dbReference>
<reference evidence="6 7" key="1">
    <citation type="submission" date="2018-08" db="EMBL/GenBank/DDBJ databases">
        <title>Complete genome sequence of JP2-74.</title>
        <authorList>
            <person name="Wu L."/>
        </authorList>
    </citation>
    <scope>NUCLEOTIDE SEQUENCE [LARGE SCALE GENOMIC DNA]</scope>
    <source>
        <strain evidence="6 7">JP2-74</strain>
    </source>
</reference>
<dbReference type="Pfam" id="PF00353">
    <property type="entry name" value="HemolysinCabind"/>
    <property type="match status" value="44"/>
</dbReference>
<evidence type="ECO:0000259" key="5">
    <source>
        <dbReference type="Pfam" id="PF06594"/>
    </source>
</evidence>
<dbReference type="InterPro" id="IPR001343">
    <property type="entry name" value="Hemolysn_Ca-bd"/>
</dbReference>
<dbReference type="Proteomes" id="UP000259465">
    <property type="component" value="Chromosome"/>
</dbReference>
<dbReference type="EMBL" id="CP031968">
    <property type="protein sequence ID" value="AXT47103.1"/>
    <property type="molecule type" value="Genomic_DNA"/>
</dbReference>
<keyword evidence="2" id="KW-0964">Secreted</keyword>
<feature type="domain" description="Haemolysin-type calcium binding-related" evidence="5">
    <location>
        <begin position="2479"/>
        <end position="2519"/>
    </location>
</feature>
<feature type="domain" description="Haemolysin-type calcium binding-related" evidence="5">
    <location>
        <begin position="2250"/>
        <end position="2290"/>
    </location>
</feature>
<evidence type="ECO:0000313" key="7">
    <source>
        <dbReference type="Proteomes" id="UP000259465"/>
    </source>
</evidence>
<keyword evidence="3" id="KW-0106">Calcium</keyword>
<feature type="domain" description="Haemolysin-type calcium binding-related" evidence="5">
    <location>
        <begin position="328"/>
        <end position="368"/>
    </location>
</feature>
<dbReference type="Gene3D" id="2.150.10.10">
    <property type="entry name" value="Serralysin-like metalloprotease, C-terminal"/>
    <property type="match status" value="25"/>
</dbReference>
<dbReference type="InterPro" id="IPR050557">
    <property type="entry name" value="RTX_toxin/Mannuronan_C5-epim"/>
</dbReference>
<dbReference type="PANTHER" id="PTHR38340">
    <property type="entry name" value="S-LAYER PROTEIN"/>
    <property type="match status" value="1"/>
</dbReference>
<organism evidence="6 7">
    <name type="scientific">Chromobacterium rhizoryzae</name>
    <dbReference type="NCBI Taxonomy" id="1778675"/>
    <lineage>
        <taxon>Bacteria</taxon>
        <taxon>Pseudomonadati</taxon>
        <taxon>Pseudomonadota</taxon>
        <taxon>Betaproteobacteria</taxon>
        <taxon>Neisseriales</taxon>
        <taxon>Chromobacteriaceae</taxon>
        <taxon>Chromobacterium</taxon>
    </lineage>
</organism>
<feature type="region of interest" description="Disordered" evidence="4">
    <location>
        <begin position="3024"/>
        <end position="3047"/>
    </location>
</feature>
<dbReference type="InterPro" id="IPR010566">
    <property type="entry name" value="Haemolys_ca-bd"/>
</dbReference>
<feature type="domain" description="Haemolysin-type calcium binding-related" evidence="5">
    <location>
        <begin position="1790"/>
        <end position="1830"/>
    </location>
</feature>
<feature type="domain" description="Haemolysin-type calcium binding-related" evidence="5">
    <location>
        <begin position="146"/>
        <end position="185"/>
    </location>
</feature>
<dbReference type="RefSeq" id="WP_118267961.1">
    <property type="nucleotide sequence ID" value="NZ_CP031968.1"/>
</dbReference>
<dbReference type="GO" id="GO:0005509">
    <property type="term" value="F:calcium ion binding"/>
    <property type="evidence" value="ECO:0007669"/>
    <property type="project" value="InterPro"/>
</dbReference>
<accession>A0AAD0RSM4</accession>
<feature type="domain" description="Haemolysin-type calcium binding-related" evidence="5">
    <location>
        <begin position="3097"/>
        <end position="3125"/>
    </location>
</feature>
<feature type="domain" description="Haemolysin-type calcium binding-related" evidence="5">
    <location>
        <begin position="1161"/>
        <end position="1199"/>
    </location>
</feature>
<feature type="domain" description="Haemolysin-type calcium binding-related" evidence="5">
    <location>
        <begin position="661"/>
        <end position="700"/>
    </location>
</feature>
<dbReference type="PRINTS" id="PR00313">
    <property type="entry name" value="CABNDNGRPT"/>
</dbReference>
<feature type="region of interest" description="Disordered" evidence="4">
    <location>
        <begin position="1"/>
        <end position="28"/>
    </location>
</feature>
<evidence type="ECO:0000256" key="4">
    <source>
        <dbReference type="SAM" id="MobiDB-lite"/>
    </source>
</evidence>
<gene>
    <name evidence="6" type="ORF">D1345_13225</name>
</gene>
<name>A0AAD0RSM4_9NEIS</name>
<comment type="subcellular location">
    <subcellularLocation>
        <location evidence="1">Secreted</location>
    </subcellularLocation>
</comment>
<proteinExistence type="predicted"/>
<dbReference type="InterPro" id="IPR011049">
    <property type="entry name" value="Serralysin-like_metalloprot_C"/>
</dbReference>
<feature type="domain" description="Haemolysin-type calcium binding-related" evidence="5">
    <location>
        <begin position="1560"/>
        <end position="1600"/>
    </location>
</feature>
<dbReference type="KEGG" id="crz:D1345_13225"/>
<evidence type="ECO:0000256" key="1">
    <source>
        <dbReference type="ARBA" id="ARBA00004613"/>
    </source>
</evidence>
<feature type="domain" description="Haemolysin-type calcium binding-related" evidence="5">
    <location>
        <begin position="2708"/>
        <end position="2748"/>
    </location>
</feature>
<evidence type="ECO:0000313" key="6">
    <source>
        <dbReference type="EMBL" id="AXT47103.1"/>
    </source>
</evidence>
<feature type="domain" description="Haemolysin-type calcium binding-related" evidence="5">
    <location>
        <begin position="994"/>
        <end position="1032"/>
    </location>
</feature>
<feature type="domain" description="Haemolysin-type calcium binding-related" evidence="5">
    <location>
        <begin position="827"/>
        <end position="865"/>
    </location>
</feature>
<dbReference type="GO" id="GO:0005576">
    <property type="term" value="C:extracellular region"/>
    <property type="evidence" value="ECO:0007669"/>
    <property type="project" value="UniProtKB-SubCell"/>
</dbReference>
<feature type="domain" description="Haemolysin-type calcium binding-related" evidence="5">
    <location>
        <begin position="2937"/>
        <end position="2977"/>
    </location>
</feature>
<dbReference type="InterPro" id="IPR018511">
    <property type="entry name" value="Hemolysin-typ_Ca-bd_CS"/>
</dbReference>
<protein>
    <recommendedName>
        <fullName evidence="5">Haemolysin-type calcium binding-related domain-containing protein</fullName>
    </recommendedName>
</protein>
<feature type="domain" description="Haemolysin-type calcium binding-related" evidence="5">
    <location>
        <begin position="491"/>
        <end position="528"/>
    </location>
</feature>
<sequence length="3174" mass="329965">MTTSVTGSDLGGVLEGGPQDDVLKGGAGNDTLNGYDGNDLLQGGAGDDVLNGYAGNDTLEGGAGDDLLNAGSGNNVLAGGEGNDTLIGGADKDIYLFNLGDGFDTITDNAQDKRDAADTDPAYRDELRFGPGIRPEDIQLEHVGDDLLLSHRNGDDAVTIKGWFADKSFWIERIVFADGGEWGINDLAQRVIVQTGSERKEILNGWLGKDHLIGLGGNDVLNGRGGDDLLDGGAGNDKLFGEDGNDTLLGGDGDDTLDGGSGNNVLHGGRGNDVLIGGAGADVYLFNLGDGVDVIRDAGGLDVSVKDEIRFGADILVKDVSVSRQGYNLVLIHVNGSDRLVVEGYFASAYSRIERIVFAEGVVWTQADIKLTQLGGSGNDTLIGWEGSDLLDGGAGNDSLIGGGGNDTLIGGLGNDVLISGGAGVSVLIGGAGNDTLVGGAGAEIYQFGLGDGADVIAAHGVDVSVTLQDRIVFGVGISVDDIRVVRQDDDIVLIHANGSDSITIQAGFSLEHGWHGQIVFADGSVWLGAELAQKLLEVQTGGDDDDLLLGSGQSDLLDGGAGNDTLIGNGGEDTLRGGAGDDQLQGGVSGHTTMEGGAGDDVLIGNKGRETFVFGVGDGRDLINYGSQVGKIAALSANDEIRFKAGISAKDIRVLRAGNDLLLQHVNGQDSIRVKNGLVDKTGWAGVVVFADGSKWSAAELLTMVVAAGGTSGKDVLTGGKGGDLLDGGDGDDTLIGGGGNDTLKGGAGNDVLIGSGSGTVILEGGKGNDTLQGGSEHNIYVFNLGDGNDVIINNSLNVSVGVSSEIRFGVGISVTDITVVRIGDDVLLQHVNGSDSVRIQGWFSGQSMQVGSVVFADGGSWTSVQINQFVKGVYVGGSGNDAFHGGSGSDLLEGGDGDDTLIGGGGNDTLRGGNGNDVLIATGSGTVILDGGKGNDTLRGGADQNIYVFNLGDGGDVVINNSLNVSVGMSSEIRFGVGIAVTDITVVRVGDDIVLQHVNGSDSVRIQGWFSSQLSQVGSVVFADGSSWTSVQISQFAAGIFIGTSGNDVLKGGKGHDLLDGGDGDDVLIGGGGNDTLKGGAGNDVLISAGGGVSILEGGKGNDTLKGGGSQDIYVFNLGDGRDVVINNSLNVSVSHQSEIRFGAGISVTDITVVRVGDDVLLQHANGVDSVLIQGWFTSQNNWVGSVVFADGNSWSAVQINQWASGIYIGTAGNDVLIGGAGGSLLDGGAGNDTLIGRGGNDTLKGGAGNDVLEGGAGRNVYIFNLGDGQDTIRYGEKGVNIAWSSYEEIRFGVGISVTDITVVRIGDDVVLRHSNGVDSITIQAGMSVQSSWSGSIVFANGGSWSLLELISLAAVTLNGTDGADTLKGAKGNDVIFGLAGDDHLFGNEGNDSLFGGSGNDTLYGGAGNDLLEGGAGNDSLYGEDGNDTLRGGIGNDSLNGGNGADLLEGGDGDDVIYGNNDGGGWRVEGDTLRGGAGNDQLFAGWRGYDNVFEGGAGNDTLTGSYARDTYLFNLGDGQDLIIDKADADIAREEYRDELRFGVGIKETDIQVLRSGNDMVFRHVNGQDSVTVKDWFADRVYWIEQITFASGVKWTADQLMKQGVPLVGSELGDTLRGGNVDDWMLGNGGNDSLYGGNGNDLLEGGAGDDGLFGEEGNDTLRGGAGNDTLNGGNGADLLEGGDGDDVIYGNNDGGGWRVEGDTLRGGAGNDQLFAGWRGYDNVFEGGAGNDTLTGSYARDTYLFNLGDGQDLIIDKADADIAREEYRDELRFGVGIKETDIQVLRSGNDMVFRHVNGQDSVTVKDWFADRVYWIEQITFASGVKWTADQLMKQGVPLVGSELGDTLRGGNVDDWMLGNGGNDSLYGGNGNDLLEGGAGDDGLFGEEGNDTLRGGAGNDTLNGGNGADLLEGGDGDDVIYGNNDGGGWRVEGDTLRGGAGNDQLFAGWRGYDNVFEGGAGNDTLTGSYARDTYLFNLGDGQDLIIDKADADIAREEYRDELRFGVGIKETDIQVLRSGNDMVFRHVNGQDSVTVKDWFTDRVYWIEQITFASGVKWTAEQLMLQGVPLVGTELGDTLRGGNVNDWILGNGGNDSLYGGNGNDLLEGGAGDDGLFGEEGNDTLRGGAGNDTLNGGNGADLLEGGDGDDVIYGNNDGGGWRVEGDTLRGGAGNDQLFAGWRGYDNVFEGGAGNDTLTGSYARDTYLFNLGDGQDLIIDKADAPTVNDAYRDELVFGVGIKETDIQVLRSGNDMVFRHVNGQDSVTVKDWFADRVYWIEQITFASGVKWTADQLMQQGVPLVGTELGDTLRGGNVNDWMLGNGGNDSLYGGLGNDLIEGGAGDDGLFGEDGNDTLRGGIGNDLLNGGNGADLLEGGDGNDTLVGSEGGYWREEGDTLRGGAGNDLMSVSSTTWNNVFEGGTGNDTMTGGYARDLYLFNLGDGQDLVIDKGDPNRPASDYRDEIRFGTDIKETDIQVLRSGNDMVFRHINGQDSVTVKDWFADQSNWIELITFASGVKWTADQLMQQGVPLVGMELGDTLRGGNVNDWMLGNGGNDSLYGGLGNDLIEGGAGDDGLFGEDGNDTLRGGIGNDLLNGGNGADLLEGGDGNDTLVGSEGGYWREEGDTLRGGAGNDLMSVSSTTWNNVFEGGTGNDTMTGGYARDLYLFNLGDGQDLVIDKGDPNRPASDYRDEIRFGTDIKETDIQVLRSGNDMVFRHINGQDSVTVKDWFADQSNWIELITFASGVKWTADQLMQQGVPLVGTELGDTLRGGNVNDWMLGNGGNDSLYGGLGNDLIEGGAGDDGLFGEDGNDTLRGGIGNDLLNGGNGADLLEGGDGNDTLVGSEGGYWREEGDTLRGGAGNDLMSVSSTTWNNVFEGGTGNDTMTGGYARDLYLFNLGDGQDLVIDKGDPNRPASDYRDEIRFGADIKETDIQVLRSGNDMVFRHINGQDSVTVKDWFADQSNWIELITFASGVKWTADQLMQQGVPLVGMELGDTLRGGNVNDWMLGNGGNDSLYGGNGNDLLEGGAGDDGLYGEEGNDTLRGGRGNDVLEGGNGNDTYLFERGDGQDGITDTGGQDLLKFGQGVNADQLWFKRQGASLEVSVIGTDDKVSINNWFGSAANQVETLQSGDGKALAASQVQALVNAMAAFNPPAAGQVNLPDNYQAALQPVLASSWK</sequence>
<dbReference type="Pfam" id="PF06594">
    <property type="entry name" value="HCBP_related"/>
    <property type="match status" value="15"/>
</dbReference>
<dbReference type="PANTHER" id="PTHR38340:SF1">
    <property type="entry name" value="S-LAYER PROTEIN"/>
    <property type="match status" value="1"/>
</dbReference>